<keyword evidence="11" id="KW-1185">Reference proteome</keyword>
<keyword evidence="3 8" id="KW-0540">Nuclease</keyword>
<keyword evidence="2 8" id="KW-1277">Toxin-antitoxin system</keyword>
<dbReference type="Gene3D" id="3.40.50.1010">
    <property type="entry name" value="5'-nuclease"/>
    <property type="match status" value="1"/>
</dbReference>
<dbReference type="GO" id="GO:0016787">
    <property type="term" value="F:hydrolase activity"/>
    <property type="evidence" value="ECO:0007669"/>
    <property type="project" value="UniProtKB-KW"/>
</dbReference>
<feature type="domain" description="PIN" evidence="9">
    <location>
        <begin position="2"/>
        <end position="123"/>
    </location>
</feature>
<evidence type="ECO:0000256" key="8">
    <source>
        <dbReference type="HAMAP-Rule" id="MF_00265"/>
    </source>
</evidence>
<reference evidence="10 11" key="1">
    <citation type="submission" date="2019-09" db="EMBL/GenBank/DDBJ databases">
        <title>Whole-genome sequence of the purple sulfur bacterium Thiohalocapsa marina DSM 19078.</title>
        <authorList>
            <person name="Kyndt J.A."/>
            <person name="Meyer T.E."/>
        </authorList>
    </citation>
    <scope>NUCLEOTIDE SEQUENCE [LARGE SCALE GENOMIC DNA]</scope>
    <source>
        <strain evidence="10 11">DSM 19078</strain>
    </source>
</reference>
<comment type="function">
    <text evidence="8">Toxic component of a toxin-antitoxin (TA) system. An RNase.</text>
</comment>
<evidence type="ECO:0000256" key="4">
    <source>
        <dbReference type="ARBA" id="ARBA00022723"/>
    </source>
</evidence>
<dbReference type="PANTHER" id="PTHR33653:SF1">
    <property type="entry name" value="RIBONUCLEASE VAPC2"/>
    <property type="match status" value="1"/>
</dbReference>
<evidence type="ECO:0000259" key="9">
    <source>
        <dbReference type="Pfam" id="PF01850"/>
    </source>
</evidence>
<sequence>MILLDISIISELLRDTPAAQVIEWIDAQPLETLYLSATTVAALQAAVARLPSEERRAHVHAGLEKRLLPLFAGRILPFDQSCTKAYAEAITKVEKGGSEILPVDGYIAAIAAVHGLIVAARETVAFEAAGVDTINPWRAHSPSINAARQKF</sequence>
<evidence type="ECO:0000256" key="7">
    <source>
        <dbReference type="ARBA" id="ARBA00038093"/>
    </source>
</evidence>
<dbReference type="InterPro" id="IPR050556">
    <property type="entry name" value="Type_II_TA_system_RNase"/>
</dbReference>
<dbReference type="EC" id="3.1.-.-" evidence="8"/>
<dbReference type="HAMAP" id="MF_00265">
    <property type="entry name" value="VapC_Nob1"/>
    <property type="match status" value="1"/>
</dbReference>
<evidence type="ECO:0000256" key="3">
    <source>
        <dbReference type="ARBA" id="ARBA00022722"/>
    </source>
</evidence>
<name>A0A5M8FHY3_9GAMM</name>
<feature type="binding site" evidence="8">
    <location>
        <position position="5"/>
    </location>
    <ligand>
        <name>Mg(2+)</name>
        <dbReference type="ChEBI" id="CHEBI:18420"/>
    </ligand>
</feature>
<dbReference type="RefSeq" id="WP_150094285.1">
    <property type="nucleotide sequence ID" value="NZ_VWXX01000031.1"/>
</dbReference>
<dbReference type="InterPro" id="IPR002716">
    <property type="entry name" value="PIN_dom"/>
</dbReference>
<dbReference type="PANTHER" id="PTHR33653">
    <property type="entry name" value="RIBONUCLEASE VAPC2"/>
    <property type="match status" value="1"/>
</dbReference>
<dbReference type="GO" id="GO:0004540">
    <property type="term" value="F:RNA nuclease activity"/>
    <property type="evidence" value="ECO:0007669"/>
    <property type="project" value="InterPro"/>
</dbReference>
<dbReference type="OrthoDB" id="9804823at2"/>
<keyword evidence="4 8" id="KW-0479">Metal-binding</keyword>
<proteinExistence type="inferred from homology"/>
<feature type="binding site" evidence="8">
    <location>
        <position position="104"/>
    </location>
    <ligand>
        <name>Mg(2+)</name>
        <dbReference type="ChEBI" id="CHEBI:18420"/>
    </ligand>
</feature>
<dbReference type="Pfam" id="PF01850">
    <property type="entry name" value="PIN"/>
    <property type="match status" value="1"/>
</dbReference>
<keyword evidence="8" id="KW-0800">Toxin</keyword>
<comment type="cofactor">
    <cofactor evidence="1 8">
        <name>Mg(2+)</name>
        <dbReference type="ChEBI" id="CHEBI:18420"/>
    </cofactor>
</comment>
<dbReference type="SUPFAM" id="SSF88723">
    <property type="entry name" value="PIN domain-like"/>
    <property type="match status" value="1"/>
</dbReference>
<dbReference type="InterPro" id="IPR029060">
    <property type="entry name" value="PIN-like_dom_sf"/>
</dbReference>
<evidence type="ECO:0000256" key="2">
    <source>
        <dbReference type="ARBA" id="ARBA00022649"/>
    </source>
</evidence>
<dbReference type="GO" id="GO:0000287">
    <property type="term" value="F:magnesium ion binding"/>
    <property type="evidence" value="ECO:0007669"/>
    <property type="project" value="UniProtKB-UniRule"/>
</dbReference>
<evidence type="ECO:0000256" key="6">
    <source>
        <dbReference type="ARBA" id="ARBA00022842"/>
    </source>
</evidence>
<comment type="similarity">
    <text evidence="7 8">Belongs to the PINc/VapC protein family.</text>
</comment>
<comment type="caution">
    <text evidence="10">The sequence shown here is derived from an EMBL/GenBank/DDBJ whole genome shotgun (WGS) entry which is preliminary data.</text>
</comment>
<evidence type="ECO:0000313" key="10">
    <source>
        <dbReference type="EMBL" id="KAA6183560.1"/>
    </source>
</evidence>
<gene>
    <name evidence="8" type="primary">vapC</name>
    <name evidence="10" type="ORF">F2Q65_15310</name>
</gene>
<evidence type="ECO:0000256" key="1">
    <source>
        <dbReference type="ARBA" id="ARBA00001946"/>
    </source>
</evidence>
<keyword evidence="5 8" id="KW-0378">Hydrolase</keyword>
<protein>
    <recommendedName>
        <fullName evidence="8">Ribonuclease VapC</fullName>
        <shortName evidence="8">RNase VapC</shortName>
        <ecNumber evidence="8">3.1.-.-</ecNumber>
    </recommendedName>
    <alternativeName>
        <fullName evidence="8">Toxin VapC</fullName>
    </alternativeName>
</protein>
<accession>A0A5M8FHY3</accession>
<dbReference type="InterPro" id="IPR022907">
    <property type="entry name" value="VapC_family"/>
</dbReference>
<dbReference type="GO" id="GO:0090729">
    <property type="term" value="F:toxin activity"/>
    <property type="evidence" value="ECO:0007669"/>
    <property type="project" value="UniProtKB-KW"/>
</dbReference>
<dbReference type="AlphaFoldDB" id="A0A5M8FHY3"/>
<dbReference type="EMBL" id="VWXX01000031">
    <property type="protein sequence ID" value="KAA6183560.1"/>
    <property type="molecule type" value="Genomic_DNA"/>
</dbReference>
<dbReference type="Proteomes" id="UP000322981">
    <property type="component" value="Unassembled WGS sequence"/>
</dbReference>
<keyword evidence="6 8" id="KW-0460">Magnesium</keyword>
<evidence type="ECO:0000313" key="11">
    <source>
        <dbReference type="Proteomes" id="UP000322981"/>
    </source>
</evidence>
<evidence type="ECO:0000256" key="5">
    <source>
        <dbReference type="ARBA" id="ARBA00022801"/>
    </source>
</evidence>
<organism evidence="10 11">
    <name type="scientific">Thiohalocapsa marina</name>
    <dbReference type="NCBI Taxonomy" id="424902"/>
    <lineage>
        <taxon>Bacteria</taxon>
        <taxon>Pseudomonadati</taxon>
        <taxon>Pseudomonadota</taxon>
        <taxon>Gammaproteobacteria</taxon>
        <taxon>Chromatiales</taxon>
        <taxon>Chromatiaceae</taxon>
        <taxon>Thiohalocapsa</taxon>
    </lineage>
</organism>